<keyword evidence="4" id="KW-0274">FAD</keyword>
<organism evidence="7 8">
    <name type="scientific">Gloeocapsopsis dulcis AAB1 = 1H9</name>
    <dbReference type="NCBI Taxonomy" id="1433147"/>
    <lineage>
        <taxon>Bacteria</taxon>
        <taxon>Bacillati</taxon>
        <taxon>Cyanobacteriota</taxon>
        <taxon>Cyanophyceae</taxon>
        <taxon>Oscillatoriophycideae</taxon>
        <taxon>Chroococcales</taxon>
        <taxon>Chroococcaceae</taxon>
        <taxon>Gloeocapsopsis</taxon>
        <taxon>Gloeocapsopsis dulcis</taxon>
    </lineage>
</organism>
<keyword evidence="3" id="KW-0285">Flavoprotein</keyword>
<sequence>MSSTANPTIVILGGGFTGLFTALHLSHHNDSVILIDRCDRFTFNPLLYEFLSGEMEETQVYPRYEELLAGKNIAFVQDTVQSIDLLDRRVQLASDTHYCYSYLVLALGCVPSYFGIEGAKEHCFCFRNGQDAIQLARQLRDRLQQATQTADASQRQKLLTVAIVGAGPSGVELAATLADLLPNWYAELGGNAQEVCVVLIDREPKLLAGGAKGGFKSELHDTAQAALGQRNVPVELLLGATVTAVRPESVEFQRNDKTETLAATTVVWTAGTTTNPLIQQLPISEENHDSHGRLYVSSTLQLIEHPEVFAGGDCAANIEHPMPPTAQVAYQQGATIARNLRALTQGAELVPGEVNLRGILLKLGLGESAASIFNRFEVTGKAGHAIRQATYLSLLPTPIHNFQAATQWLVDEIFDRHCHPANLAGTASKE</sequence>
<dbReference type="Proteomes" id="UP000441797">
    <property type="component" value="Unassembled WGS sequence"/>
</dbReference>
<dbReference type="PANTHER" id="PTHR42913:SF3">
    <property type="entry name" value="64 KDA MITOCHONDRIAL NADH DEHYDROGENASE (EUROFUNG)"/>
    <property type="match status" value="1"/>
</dbReference>
<proteinExistence type="inferred from homology"/>
<dbReference type="InterPro" id="IPR051169">
    <property type="entry name" value="NADH-Q_oxidoreductase"/>
</dbReference>
<comment type="cofactor">
    <cofactor evidence="1">
        <name>FAD</name>
        <dbReference type="ChEBI" id="CHEBI:57692"/>
    </cofactor>
</comment>
<evidence type="ECO:0000256" key="4">
    <source>
        <dbReference type="ARBA" id="ARBA00022827"/>
    </source>
</evidence>
<keyword evidence="5" id="KW-0560">Oxidoreductase</keyword>
<evidence type="ECO:0000313" key="8">
    <source>
        <dbReference type="Proteomes" id="UP000441797"/>
    </source>
</evidence>
<dbReference type="GO" id="GO:0019646">
    <property type="term" value="P:aerobic electron transport chain"/>
    <property type="evidence" value="ECO:0007669"/>
    <property type="project" value="TreeGrafter"/>
</dbReference>
<evidence type="ECO:0000256" key="2">
    <source>
        <dbReference type="ARBA" id="ARBA00005272"/>
    </source>
</evidence>
<dbReference type="RefSeq" id="WP_105221809.1">
    <property type="nucleotide sequence ID" value="NZ_CAWNSU010000118.1"/>
</dbReference>
<dbReference type="AlphaFoldDB" id="A0A6N8FUF6"/>
<dbReference type="GO" id="GO:0003955">
    <property type="term" value="F:NAD(P)H dehydrogenase (quinone) activity"/>
    <property type="evidence" value="ECO:0007669"/>
    <property type="project" value="TreeGrafter"/>
</dbReference>
<evidence type="ECO:0000256" key="5">
    <source>
        <dbReference type="ARBA" id="ARBA00023002"/>
    </source>
</evidence>
<dbReference type="PANTHER" id="PTHR42913">
    <property type="entry name" value="APOPTOSIS-INDUCING FACTOR 1"/>
    <property type="match status" value="1"/>
</dbReference>
<reference evidence="7 8" key="1">
    <citation type="journal article" date="2019" name="Front. Microbiol.">
        <title>Genomic Features for Desiccation Tolerance and Sugar Biosynthesis in the Extremophile Gloeocapsopsis sp. UTEX B3054.</title>
        <authorList>
            <person name="Urrejola C."/>
            <person name="Alcorta J."/>
            <person name="Salas L."/>
            <person name="Vasquez M."/>
            <person name="Polz M.F."/>
            <person name="Vicuna R."/>
            <person name="Diez B."/>
        </authorList>
    </citation>
    <scope>NUCLEOTIDE SEQUENCE [LARGE SCALE GENOMIC DNA]</scope>
    <source>
        <strain evidence="7 8">1H9</strain>
    </source>
</reference>
<name>A0A6N8FUF6_9CHRO</name>
<evidence type="ECO:0000259" key="6">
    <source>
        <dbReference type="Pfam" id="PF07992"/>
    </source>
</evidence>
<keyword evidence="8" id="KW-1185">Reference proteome</keyword>
<dbReference type="Gene3D" id="3.50.50.100">
    <property type="match status" value="1"/>
</dbReference>
<comment type="caution">
    <text evidence="7">The sequence shown here is derived from an EMBL/GenBank/DDBJ whole genome shotgun (WGS) entry which is preliminary data.</text>
</comment>
<dbReference type="OrthoDB" id="9781621at2"/>
<evidence type="ECO:0000256" key="1">
    <source>
        <dbReference type="ARBA" id="ARBA00001974"/>
    </source>
</evidence>
<dbReference type="SUPFAM" id="SSF51905">
    <property type="entry name" value="FAD/NAD(P)-binding domain"/>
    <property type="match status" value="1"/>
</dbReference>
<dbReference type="InterPro" id="IPR023753">
    <property type="entry name" value="FAD/NAD-binding_dom"/>
</dbReference>
<evidence type="ECO:0000256" key="3">
    <source>
        <dbReference type="ARBA" id="ARBA00022630"/>
    </source>
</evidence>
<gene>
    <name evidence="7" type="ORF">BWI75_08590</name>
</gene>
<feature type="domain" description="FAD/NAD(P)-binding" evidence="6">
    <location>
        <begin position="8"/>
        <end position="333"/>
    </location>
</feature>
<evidence type="ECO:0000313" key="7">
    <source>
        <dbReference type="EMBL" id="MUL36404.1"/>
    </source>
</evidence>
<dbReference type="Pfam" id="PF07992">
    <property type="entry name" value="Pyr_redox_2"/>
    <property type="match status" value="1"/>
</dbReference>
<comment type="similarity">
    <text evidence="2">Belongs to the NADH dehydrogenase family.</text>
</comment>
<dbReference type="EMBL" id="NAPY01000010">
    <property type="protein sequence ID" value="MUL36404.1"/>
    <property type="molecule type" value="Genomic_DNA"/>
</dbReference>
<protein>
    <submittedName>
        <fullName evidence="7">NADH dehydrogenase FAD-containing subunit</fullName>
    </submittedName>
</protein>
<dbReference type="InterPro" id="IPR036188">
    <property type="entry name" value="FAD/NAD-bd_sf"/>
</dbReference>
<accession>A0A6N8FUF6</accession>
<dbReference type="PRINTS" id="PR00368">
    <property type="entry name" value="FADPNR"/>
</dbReference>